<feature type="transmembrane region" description="Helical" evidence="6">
    <location>
        <begin position="89"/>
        <end position="111"/>
    </location>
</feature>
<dbReference type="Pfam" id="PF01943">
    <property type="entry name" value="Polysacc_synt"/>
    <property type="match status" value="1"/>
</dbReference>
<dbReference type="PANTHER" id="PTHR30250">
    <property type="entry name" value="PST FAMILY PREDICTED COLANIC ACID TRANSPORTER"/>
    <property type="match status" value="1"/>
</dbReference>
<dbReference type="KEGG" id="asan:AWM72_03320"/>
<evidence type="ECO:0000256" key="2">
    <source>
        <dbReference type="ARBA" id="ARBA00022475"/>
    </source>
</evidence>
<feature type="transmembrane region" description="Helical" evidence="6">
    <location>
        <begin position="12"/>
        <end position="29"/>
    </location>
</feature>
<evidence type="ECO:0000256" key="1">
    <source>
        <dbReference type="ARBA" id="ARBA00004651"/>
    </source>
</evidence>
<sequence>MKDPRKNIAKGAFLLTLAGIIAKILSAVYRVPFQNIVGDEGFYVYQQVYPIYGIGMTFSLSGLPNFIGRQIAFQAKLSQRRLFVQRYSLMMLVFAGLCFGLTYFGAGVLAQAMGDPLLAPVIRSVSFMFLFMPVLMILRGSFQAYQVMLPVALSQIIEQVVRVGVILLAAFHFVSLSAEGRNYYQMGAQAMQGAWLAALAASLVLVWALAQSRSLRRFITWPKPQQQVEKTPYHLRWSYLIKEFLSEGLLLCCFASLLVFFQLVDSFTLYEALLGSGWSDLSAKLAKGVYDRGQPLVQLGMVLAVAFSSSYLPALTRSYIRRQESAFIQNSRVYLRLTTFVSLLVTAGLISIMPQINHLLFSDREGALVLAQYVLMIIFASLVTGLANIYQAQGRSLYVAFSFILGITIKMAVNSLLVSWAGSQGAVWASLLALAAMLTSLYSLLKAKIRCKLGLADLVLRTLPLCLLMLSINYFALTSFEAIFGASRFLDSLAVLLGVGMGLLVTAVYMHQVAVLSEEELLSLPLGRALLKWIKVRKTQ</sequence>
<feature type="transmembrane region" description="Helical" evidence="6">
    <location>
        <begin position="190"/>
        <end position="210"/>
    </location>
</feature>
<dbReference type="Proteomes" id="UP000069912">
    <property type="component" value="Chromosome"/>
</dbReference>
<name>A0A0X8FAZ5_9LACT</name>
<feature type="transmembrane region" description="Helical" evidence="6">
    <location>
        <begin position="295"/>
        <end position="312"/>
    </location>
</feature>
<evidence type="ECO:0000256" key="5">
    <source>
        <dbReference type="ARBA" id="ARBA00023136"/>
    </source>
</evidence>
<evidence type="ECO:0000313" key="9">
    <source>
        <dbReference type="Proteomes" id="UP000069912"/>
    </source>
</evidence>
<dbReference type="InterPro" id="IPR024923">
    <property type="entry name" value="PG_synth_SpoVB"/>
</dbReference>
<feature type="transmembrane region" description="Helical" evidence="6">
    <location>
        <begin position="458"/>
        <end position="477"/>
    </location>
</feature>
<dbReference type="PANTHER" id="PTHR30250:SF29">
    <property type="entry name" value="POLYSACCHARIDE BIOSYNTHESIS PROTEIN C-TERMINAL DOMAIN-CONTAINING PROTEIN"/>
    <property type="match status" value="1"/>
</dbReference>
<dbReference type="OrthoDB" id="9775950at2"/>
<proteinExistence type="predicted"/>
<organism evidence="7 9">
    <name type="scientific">Aerococcus sanguinicola</name>
    <dbReference type="NCBI Taxonomy" id="119206"/>
    <lineage>
        <taxon>Bacteria</taxon>
        <taxon>Bacillati</taxon>
        <taxon>Bacillota</taxon>
        <taxon>Bacilli</taxon>
        <taxon>Lactobacillales</taxon>
        <taxon>Aerococcaceae</taxon>
        <taxon>Aerococcus</taxon>
    </lineage>
</organism>
<feature type="transmembrane region" description="Helical" evidence="6">
    <location>
        <begin position="117"/>
        <end position="138"/>
    </location>
</feature>
<keyword evidence="2" id="KW-1003">Cell membrane</keyword>
<accession>A0A0X8FAZ5</accession>
<evidence type="ECO:0000313" key="10">
    <source>
        <dbReference type="Proteomes" id="UP000234239"/>
    </source>
</evidence>
<reference evidence="8 10" key="3">
    <citation type="submission" date="2017-12" db="EMBL/GenBank/DDBJ databases">
        <title>Phylogenetic diversity of female urinary microbiome.</title>
        <authorList>
            <person name="Thomas-White K."/>
            <person name="Wolfe A.J."/>
        </authorList>
    </citation>
    <scope>NUCLEOTIDE SEQUENCE [LARGE SCALE GENOMIC DNA]</scope>
    <source>
        <strain evidence="8 10">UMB0139</strain>
    </source>
</reference>
<dbReference type="GO" id="GO:0005886">
    <property type="term" value="C:plasma membrane"/>
    <property type="evidence" value="ECO:0007669"/>
    <property type="project" value="UniProtKB-SubCell"/>
</dbReference>
<feature type="transmembrane region" description="Helical" evidence="6">
    <location>
        <begin position="49"/>
        <end position="68"/>
    </location>
</feature>
<evidence type="ECO:0000256" key="6">
    <source>
        <dbReference type="SAM" id="Phobius"/>
    </source>
</evidence>
<reference evidence="9" key="2">
    <citation type="submission" date="2016-01" db="EMBL/GenBank/DDBJ databases">
        <title>Six Aerococcus type strain genome sequencing and assembly using PacBio and Illumina Hiseq.</title>
        <authorList>
            <person name="Carkaci D."/>
            <person name="Dargis R."/>
            <person name="Nielsen X.C."/>
            <person name="Skovgaard O."/>
            <person name="Fuursted K."/>
            <person name="Christensen J.J."/>
        </authorList>
    </citation>
    <scope>NUCLEOTIDE SEQUENCE [LARGE SCALE GENOMIC DNA]</scope>
    <source>
        <strain evidence="9">CCUG43001</strain>
    </source>
</reference>
<keyword evidence="3 6" id="KW-0812">Transmembrane</keyword>
<feature type="transmembrane region" description="Helical" evidence="6">
    <location>
        <begin position="333"/>
        <end position="356"/>
    </location>
</feature>
<dbReference type="Proteomes" id="UP000234239">
    <property type="component" value="Unassembled WGS sequence"/>
</dbReference>
<dbReference type="GeneID" id="92903100"/>
<gene>
    <name evidence="7" type="ORF">AWM72_03320</name>
    <name evidence="8" type="ORF">CYJ28_05760</name>
</gene>
<reference evidence="7 9" key="1">
    <citation type="journal article" date="2016" name="Genome Announc.">
        <title>Complete Genome Sequences of Aerococcus christensenii CCUG 28831T, Aerococcus sanguinicola CCUG 43001T, Aerococcus urinae CCUG 36881T, Aerococcus urinaeequi CCUG 28094T, Aerococcus urinaehominis CCUG 42038 BT, and Aerococcus viridans CCUG 4311T.</title>
        <authorList>
            <person name="Carkaci D."/>
            <person name="Dargis R."/>
            <person name="Nielsen X.C."/>
            <person name="Skovgaard O."/>
            <person name="Fuursted K."/>
            <person name="Christensen J.J."/>
        </authorList>
    </citation>
    <scope>NUCLEOTIDE SEQUENCE [LARGE SCALE GENOMIC DNA]</scope>
    <source>
        <strain evidence="7 9">CCUG43001</strain>
    </source>
</reference>
<feature type="transmembrane region" description="Helical" evidence="6">
    <location>
        <begin position="159"/>
        <end position="178"/>
    </location>
</feature>
<dbReference type="AlphaFoldDB" id="A0A0X8FAZ5"/>
<dbReference type="InterPro" id="IPR050833">
    <property type="entry name" value="Poly_Biosynth_Transport"/>
</dbReference>
<comment type="subcellular location">
    <subcellularLocation>
        <location evidence="1">Cell membrane</location>
        <topology evidence="1">Multi-pass membrane protein</topology>
    </subcellularLocation>
</comment>
<dbReference type="RefSeq" id="WP_067973124.1">
    <property type="nucleotide sequence ID" value="NZ_CAJHKM010000004.1"/>
</dbReference>
<evidence type="ECO:0000256" key="4">
    <source>
        <dbReference type="ARBA" id="ARBA00022989"/>
    </source>
</evidence>
<keyword evidence="4 6" id="KW-1133">Transmembrane helix</keyword>
<feature type="transmembrane region" description="Helical" evidence="6">
    <location>
        <begin position="244"/>
        <end position="264"/>
    </location>
</feature>
<feature type="transmembrane region" description="Helical" evidence="6">
    <location>
        <begin position="368"/>
        <end position="390"/>
    </location>
</feature>
<feature type="transmembrane region" description="Helical" evidence="6">
    <location>
        <begin position="489"/>
        <end position="510"/>
    </location>
</feature>
<dbReference type="CDD" id="cd13124">
    <property type="entry name" value="MATE_SpoVB_like"/>
    <property type="match status" value="1"/>
</dbReference>
<dbReference type="EMBL" id="PKGY01000003">
    <property type="protein sequence ID" value="PKZ21412.1"/>
    <property type="molecule type" value="Genomic_DNA"/>
</dbReference>
<feature type="transmembrane region" description="Helical" evidence="6">
    <location>
        <begin position="397"/>
        <end position="420"/>
    </location>
</feature>
<feature type="transmembrane region" description="Helical" evidence="6">
    <location>
        <begin position="426"/>
        <end position="446"/>
    </location>
</feature>
<dbReference type="EMBL" id="CP014160">
    <property type="protein sequence ID" value="AMB93855.1"/>
    <property type="molecule type" value="Genomic_DNA"/>
</dbReference>
<dbReference type="InterPro" id="IPR002797">
    <property type="entry name" value="Polysacc_synth"/>
</dbReference>
<evidence type="ECO:0000256" key="3">
    <source>
        <dbReference type="ARBA" id="ARBA00022692"/>
    </source>
</evidence>
<keyword evidence="9" id="KW-1185">Reference proteome</keyword>
<evidence type="ECO:0000313" key="7">
    <source>
        <dbReference type="EMBL" id="AMB93855.1"/>
    </source>
</evidence>
<protein>
    <submittedName>
        <fullName evidence="8">Polysaccharide biosynthesis protein</fullName>
    </submittedName>
</protein>
<evidence type="ECO:0000313" key="8">
    <source>
        <dbReference type="EMBL" id="PKZ21412.1"/>
    </source>
</evidence>
<keyword evidence="5 6" id="KW-0472">Membrane</keyword>